<feature type="transmembrane region" description="Helical" evidence="1">
    <location>
        <begin position="47"/>
        <end position="72"/>
    </location>
</feature>
<keyword evidence="1" id="KW-0472">Membrane</keyword>
<protein>
    <submittedName>
        <fullName evidence="2">Uncharacterized protein</fullName>
    </submittedName>
</protein>
<evidence type="ECO:0000256" key="1">
    <source>
        <dbReference type="SAM" id="Phobius"/>
    </source>
</evidence>
<feature type="transmembrane region" description="Helical" evidence="1">
    <location>
        <begin position="79"/>
        <end position="96"/>
    </location>
</feature>
<comment type="caution">
    <text evidence="2">The sequence shown here is derived from an EMBL/GenBank/DDBJ whole genome shotgun (WGS) entry which is preliminary data.</text>
</comment>
<accession>A0ABT3W7E2</accession>
<dbReference type="Proteomes" id="UP001165648">
    <property type="component" value="Unassembled WGS sequence"/>
</dbReference>
<sequence>MSNIDEQSIFFLIGLVLSSISTILLWMHLPGKTPHPRYLHRARGLSLLASSAALAWAAWIPVFGLIGAFFCLGGWTMSLLCLLPILWAIITTHYSSTLP</sequence>
<dbReference type="EMBL" id="JANIDW010000002">
    <property type="protein sequence ID" value="MCX5614806.1"/>
    <property type="molecule type" value="Genomic_DNA"/>
</dbReference>
<proteinExistence type="predicted"/>
<reference evidence="2 3" key="1">
    <citation type="submission" date="2022-07" db="EMBL/GenBank/DDBJ databases">
        <title>Bombella genomes.</title>
        <authorList>
            <person name="Harer L."/>
            <person name="Styblova S."/>
            <person name="Ehrmann M."/>
        </authorList>
    </citation>
    <scope>NUCLEOTIDE SEQUENCE [LARGE SCALE GENOMIC DNA]</scope>
    <source>
        <strain evidence="2 3">TMW 2.2558</strain>
    </source>
</reference>
<name>A0ABT3W7E2_9PROT</name>
<organism evidence="2 3">
    <name type="scientific">Bombella saccharophila</name>
    <dbReference type="NCBI Taxonomy" id="2967338"/>
    <lineage>
        <taxon>Bacteria</taxon>
        <taxon>Pseudomonadati</taxon>
        <taxon>Pseudomonadota</taxon>
        <taxon>Alphaproteobacteria</taxon>
        <taxon>Acetobacterales</taxon>
        <taxon>Acetobacteraceae</taxon>
        <taxon>Bombella</taxon>
    </lineage>
</organism>
<evidence type="ECO:0000313" key="3">
    <source>
        <dbReference type="Proteomes" id="UP001165648"/>
    </source>
</evidence>
<keyword evidence="1" id="KW-1133">Transmembrane helix</keyword>
<dbReference type="RefSeq" id="WP_143813609.1">
    <property type="nucleotide sequence ID" value="NZ_JANIDW010000002.1"/>
</dbReference>
<gene>
    <name evidence="2" type="ORF">NQF64_06060</name>
</gene>
<keyword evidence="3" id="KW-1185">Reference proteome</keyword>
<evidence type="ECO:0000313" key="2">
    <source>
        <dbReference type="EMBL" id="MCX5614806.1"/>
    </source>
</evidence>
<keyword evidence="1" id="KW-0812">Transmembrane</keyword>
<feature type="transmembrane region" description="Helical" evidence="1">
    <location>
        <begin position="9"/>
        <end position="27"/>
    </location>
</feature>